<reference evidence="8 9" key="2">
    <citation type="journal article" date="2009" name="PLoS ONE">
        <title>An integrated genetic and cytogenetic map of the cucumber genome.</title>
        <authorList>
            <person name="Ren Y."/>
            <person name="Zhang Z."/>
            <person name="Liu J."/>
            <person name="Staub J.E."/>
            <person name="Han Y."/>
            <person name="Cheng Z."/>
            <person name="Li X."/>
            <person name="Lu J."/>
            <person name="Miao H."/>
            <person name="Kang H."/>
            <person name="Xie B."/>
            <person name="Gu X."/>
            <person name="Wang X."/>
            <person name="Du Y."/>
            <person name="Jin W."/>
            <person name="Huang S."/>
        </authorList>
    </citation>
    <scope>NUCLEOTIDE SEQUENCE [LARGE SCALE GENOMIC DNA]</scope>
    <source>
        <strain evidence="9">cv. 9930</strain>
    </source>
</reference>
<gene>
    <name evidence="8" type="ORF">Csa_6G149360</name>
</gene>
<keyword evidence="7" id="KW-0812">Transmembrane</keyword>
<dbReference type="PANTHER" id="PTHR14155:SF592">
    <property type="entry name" value="RING-H2 FINGER PROTEIN ATL57"/>
    <property type="match status" value="1"/>
</dbReference>
<evidence type="ECO:0000256" key="2">
    <source>
        <dbReference type="ARBA" id="ARBA00012483"/>
    </source>
</evidence>
<accession>A0A0A0KAY2</accession>
<keyword evidence="5" id="KW-0833">Ubl conjugation pathway</keyword>
<reference evidence="8 9" key="4">
    <citation type="journal article" date="2011" name="BMC Genomics">
        <title>RNA-Seq improves annotation of protein-coding genes in the cucumber genome.</title>
        <authorList>
            <person name="Li Z."/>
            <person name="Zhang Z."/>
            <person name="Yan P."/>
            <person name="Huang S."/>
            <person name="Fei Z."/>
            <person name="Lin K."/>
        </authorList>
    </citation>
    <scope>NUCLEOTIDE SEQUENCE [LARGE SCALE GENOMIC DNA]</scope>
    <source>
        <strain evidence="9">cv. 9930</strain>
    </source>
</reference>
<dbReference type="InterPro" id="IPR053238">
    <property type="entry name" value="RING-H2_zinc_finger"/>
</dbReference>
<dbReference type="Proteomes" id="UP000029981">
    <property type="component" value="Chromosome 6"/>
</dbReference>
<keyword evidence="4" id="KW-0863">Zinc-finger</keyword>
<feature type="transmembrane region" description="Helical" evidence="7">
    <location>
        <begin position="56"/>
        <end position="76"/>
    </location>
</feature>
<evidence type="ECO:0000256" key="1">
    <source>
        <dbReference type="ARBA" id="ARBA00000900"/>
    </source>
</evidence>
<keyword evidence="7" id="KW-0472">Membrane</keyword>
<protein>
    <recommendedName>
        <fullName evidence="2">RING-type E3 ubiquitin transferase</fullName>
        <ecNumber evidence="2">2.3.2.27</ecNumber>
    </recommendedName>
</protein>
<dbReference type="AlphaFoldDB" id="A0A0A0KAY2"/>
<dbReference type="GO" id="GO:0008270">
    <property type="term" value="F:zinc ion binding"/>
    <property type="evidence" value="ECO:0007669"/>
    <property type="project" value="UniProtKB-KW"/>
</dbReference>
<evidence type="ECO:0000256" key="4">
    <source>
        <dbReference type="ARBA" id="ARBA00022771"/>
    </source>
</evidence>
<evidence type="ECO:0000313" key="9">
    <source>
        <dbReference type="Proteomes" id="UP000029981"/>
    </source>
</evidence>
<comment type="catalytic activity">
    <reaction evidence="1">
        <text>S-ubiquitinyl-[E2 ubiquitin-conjugating enzyme]-L-cysteine + [acceptor protein]-L-lysine = [E2 ubiquitin-conjugating enzyme]-L-cysteine + N(6)-ubiquitinyl-[acceptor protein]-L-lysine.</text>
        <dbReference type="EC" id="2.3.2.27"/>
    </reaction>
</comment>
<dbReference type="STRING" id="3659.A0A0A0KAY2"/>
<evidence type="ECO:0000256" key="3">
    <source>
        <dbReference type="ARBA" id="ARBA00022723"/>
    </source>
</evidence>
<keyword evidence="6" id="KW-0862">Zinc</keyword>
<evidence type="ECO:0000256" key="7">
    <source>
        <dbReference type="SAM" id="Phobius"/>
    </source>
</evidence>
<evidence type="ECO:0000256" key="5">
    <source>
        <dbReference type="ARBA" id="ARBA00022786"/>
    </source>
</evidence>
<dbReference type="eggNOG" id="KOG0800">
    <property type="taxonomic scope" value="Eukaryota"/>
</dbReference>
<proteinExistence type="predicted"/>
<organism evidence="8 9">
    <name type="scientific">Cucumis sativus</name>
    <name type="common">Cucumber</name>
    <dbReference type="NCBI Taxonomy" id="3659"/>
    <lineage>
        <taxon>Eukaryota</taxon>
        <taxon>Viridiplantae</taxon>
        <taxon>Streptophyta</taxon>
        <taxon>Embryophyta</taxon>
        <taxon>Tracheophyta</taxon>
        <taxon>Spermatophyta</taxon>
        <taxon>Magnoliopsida</taxon>
        <taxon>eudicotyledons</taxon>
        <taxon>Gunneridae</taxon>
        <taxon>Pentapetalae</taxon>
        <taxon>rosids</taxon>
        <taxon>fabids</taxon>
        <taxon>Cucurbitales</taxon>
        <taxon>Cucurbitaceae</taxon>
        <taxon>Benincaseae</taxon>
        <taxon>Cucumis</taxon>
    </lineage>
</organism>
<reference evidence="8 9" key="1">
    <citation type="journal article" date="2009" name="Nat. Genet.">
        <title>The genome of the cucumber, Cucumis sativus L.</title>
        <authorList>
            <person name="Huang S."/>
            <person name="Li R."/>
            <person name="Zhang Z."/>
            <person name="Li L."/>
            <person name="Gu X."/>
            <person name="Fan W."/>
            <person name="Lucas W.J."/>
            <person name="Wang X."/>
            <person name="Xie B."/>
            <person name="Ni P."/>
            <person name="Ren Y."/>
            <person name="Zhu H."/>
            <person name="Li J."/>
            <person name="Lin K."/>
            <person name="Jin W."/>
            <person name="Fei Z."/>
            <person name="Li G."/>
            <person name="Staub J."/>
            <person name="Kilian A."/>
            <person name="van der Vossen E.A."/>
            <person name="Wu Y."/>
            <person name="Guo J."/>
            <person name="He J."/>
            <person name="Jia Z."/>
            <person name="Ren Y."/>
            <person name="Tian G."/>
            <person name="Lu Y."/>
            <person name="Ruan J."/>
            <person name="Qian W."/>
            <person name="Wang M."/>
            <person name="Huang Q."/>
            <person name="Li B."/>
            <person name="Xuan Z."/>
            <person name="Cao J."/>
            <person name="Asan"/>
            <person name="Wu Z."/>
            <person name="Zhang J."/>
            <person name="Cai Q."/>
            <person name="Bai Y."/>
            <person name="Zhao B."/>
            <person name="Han Y."/>
            <person name="Li Y."/>
            <person name="Li X."/>
            <person name="Wang S."/>
            <person name="Shi Q."/>
            <person name="Liu S."/>
            <person name="Cho W.K."/>
            <person name="Kim J.Y."/>
            <person name="Xu Y."/>
            <person name="Heller-Uszynska K."/>
            <person name="Miao H."/>
            <person name="Cheng Z."/>
            <person name="Zhang S."/>
            <person name="Wu J."/>
            <person name="Yang Y."/>
            <person name="Kang H."/>
            <person name="Li M."/>
            <person name="Liang H."/>
            <person name="Ren X."/>
            <person name="Shi Z."/>
            <person name="Wen M."/>
            <person name="Jian M."/>
            <person name="Yang H."/>
            <person name="Zhang G."/>
            <person name="Yang Z."/>
            <person name="Chen R."/>
            <person name="Liu S."/>
            <person name="Li J."/>
            <person name="Ma L."/>
            <person name="Liu H."/>
            <person name="Zhou Y."/>
            <person name="Zhao J."/>
            <person name="Fang X."/>
            <person name="Li G."/>
            <person name="Fang L."/>
            <person name="Li Y."/>
            <person name="Liu D."/>
            <person name="Zheng H."/>
            <person name="Zhang Y."/>
            <person name="Qin N."/>
            <person name="Li Z."/>
            <person name="Yang G."/>
            <person name="Yang S."/>
            <person name="Bolund L."/>
            <person name="Kristiansen K."/>
            <person name="Zheng H."/>
            <person name="Li S."/>
            <person name="Zhang X."/>
            <person name="Yang H."/>
            <person name="Wang J."/>
            <person name="Sun R."/>
            <person name="Zhang B."/>
            <person name="Jiang S."/>
            <person name="Wang J."/>
            <person name="Du Y."/>
            <person name="Li S."/>
        </authorList>
    </citation>
    <scope>NUCLEOTIDE SEQUENCE [LARGE SCALE GENOMIC DNA]</scope>
    <source>
        <strain evidence="9">cv. 9930</strain>
    </source>
</reference>
<keyword evidence="9" id="KW-1185">Reference proteome</keyword>
<dbReference type="EMBL" id="CM002927">
    <property type="protein sequence ID" value="KGN46895.1"/>
    <property type="molecule type" value="Genomic_DNA"/>
</dbReference>
<keyword evidence="7" id="KW-1133">Transmembrane helix</keyword>
<dbReference type="PANTHER" id="PTHR14155">
    <property type="entry name" value="RING FINGER DOMAIN-CONTAINING"/>
    <property type="match status" value="1"/>
</dbReference>
<sequence>MKPQFCHRKLLLEASDYMNLPSPDRPLEVETTTQNSSSSHSFKFSQLFPPFNLKTAFILLILLLLFFLFTIFSIYIRRFAERRYPFPPPPLLRPPHTASSSSANGVDRAVVRSLPVFAYRCDDKLQVDCPICLSEFEAEEKVAVLTRVLPRLPVDGIERDGVRRKMGGGGDTWLKEDKLCWERFLGKKR</sequence>
<evidence type="ECO:0000256" key="6">
    <source>
        <dbReference type="ARBA" id="ARBA00022833"/>
    </source>
</evidence>
<dbReference type="EC" id="2.3.2.27" evidence="2"/>
<evidence type="ECO:0000313" key="8">
    <source>
        <dbReference type="EMBL" id="KGN46895.1"/>
    </source>
</evidence>
<dbReference type="GO" id="GO:0061630">
    <property type="term" value="F:ubiquitin protein ligase activity"/>
    <property type="evidence" value="ECO:0007669"/>
    <property type="project" value="UniProtKB-EC"/>
</dbReference>
<name>A0A0A0KAY2_CUCSA</name>
<dbReference type="Gramene" id="KGN46895">
    <property type="protein sequence ID" value="KGN46895"/>
    <property type="gene ID" value="Csa_6G149360"/>
</dbReference>
<reference evidence="8 9" key="3">
    <citation type="journal article" date="2010" name="BMC Genomics">
        <title>Transcriptome sequencing and comparative analysis of cucumber flowers with different sex types.</title>
        <authorList>
            <person name="Guo S."/>
            <person name="Zheng Y."/>
            <person name="Joung J.G."/>
            <person name="Liu S."/>
            <person name="Zhang Z."/>
            <person name="Crasta O.R."/>
            <person name="Sobral B.W."/>
            <person name="Xu Y."/>
            <person name="Huang S."/>
            <person name="Fei Z."/>
        </authorList>
    </citation>
    <scope>NUCLEOTIDE SEQUENCE [LARGE SCALE GENOMIC DNA]</scope>
    <source>
        <strain evidence="9">cv. 9930</strain>
    </source>
</reference>
<keyword evidence="3" id="KW-0479">Metal-binding</keyword>